<organism evidence="2 3">
    <name type="scientific">Erythroxylum novogranatense</name>
    <dbReference type="NCBI Taxonomy" id="1862640"/>
    <lineage>
        <taxon>Eukaryota</taxon>
        <taxon>Viridiplantae</taxon>
        <taxon>Streptophyta</taxon>
        <taxon>Embryophyta</taxon>
        <taxon>Tracheophyta</taxon>
        <taxon>Spermatophyta</taxon>
        <taxon>Magnoliopsida</taxon>
        <taxon>eudicotyledons</taxon>
        <taxon>Gunneridae</taxon>
        <taxon>Pentapetalae</taxon>
        <taxon>rosids</taxon>
        <taxon>fabids</taxon>
        <taxon>Malpighiales</taxon>
        <taxon>Erythroxylaceae</taxon>
        <taxon>Erythroxylum</taxon>
    </lineage>
</organism>
<dbReference type="Proteomes" id="UP001159364">
    <property type="component" value="Linkage Group LG01"/>
</dbReference>
<evidence type="ECO:0000256" key="1">
    <source>
        <dbReference type="SAM" id="MobiDB-lite"/>
    </source>
</evidence>
<proteinExistence type="predicted"/>
<reference evidence="2 3" key="1">
    <citation type="submission" date="2021-09" db="EMBL/GenBank/DDBJ databases">
        <title>Genomic insights and catalytic innovation underlie evolution of tropane alkaloids biosynthesis.</title>
        <authorList>
            <person name="Wang Y.-J."/>
            <person name="Tian T."/>
            <person name="Huang J.-P."/>
            <person name="Huang S.-X."/>
        </authorList>
    </citation>
    <scope>NUCLEOTIDE SEQUENCE [LARGE SCALE GENOMIC DNA]</scope>
    <source>
        <strain evidence="2">KIB-2018</strain>
        <tissue evidence="2">Leaf</tissue>
    </source>
</reference>
<feature type="region of interest" description="Disordered" evidence="1">
    <location>
        <begin position="106"/>
        <end position="133"/>
    </location>
</feature>
<evidence type="ECO:0000313" key="3">
    <source>
        <dbReference type="Proteomes" id="UP001159364"/>
    </source>
</evidence>
<sequence>MVFSEIQEIDDKEVSEYKVTEFGFGADSDSKNNEFMNSKETFLETRKKQVLAGSISSDKSHGGIVDGFYSRKVIFGSLKGMKKSLQIEVVDDTALIKPTVVPKFVNGGERNGKKEKQELDGKGKRPRRKGKHVKDVLGTSEIGEAPNDGAVKANGTTRKYNRKGMEDLRFVNIVEQRRLWAEIHRGLGHTVVNGYDEFAASKYENYRKQKKEDAPHFLGVAARGRRRNHFNIYVH</sequence>
<name>A0AAV8U6F0_9ROSI</name>
<dbReference type="AlphaFoldDB" id="A0AAV8U6F0"/>
<feature type="compositionally biased region" description="Basic and acidic residues" evidence="1">
    <location>
        <begin position="110"/>
        <end position="123"/>
    </location>
</feature>
<protein>
    <submittedName>
        <fullName evidence="2">Uncharacterized protein</fullName>
    </submittedName>
</protein>
<keyword evidence="3" id="KW-1185">Reference proteome</keyword>
<dbReference type="EMBL" id="JAIWQS010000001">
    <property type="protein sequence ID" value="KAJ8774865.1"/>
    <property type="molecule type" value="Genomic_DNA"/>
</dbReference>
<gene>
    <name evidence="2" type="ORF">K2173_018124</name>
</gene>
<evidence type="ECO:0000313" key="2">
    <source>
        <dbReference type="EMBL" id="KAJ8774865.1"/>
    </source>
</evidence>
<accession>A0AAV8U6F0</accession>
<comment type="caution">
    <text evidence="2">The sequence shown here is derived from an EMBL/GenBank/DDBJ whole genome shotgun (WGS) entry which is preliminary data.</text>
</comment>